<name>A0A838XLK6_9HYPH</name>
<evidence type="ECO:0000256" key="1">
    <source>
        <dbReference type="ARBA" id="ARBA00006817"/>
    </source>
</evidence>
<dbReference type="SUPFAM" id="SSF55961">
    <property type="entry name" value="Bet v1-like"/>
    <property type="match status" value="1"/>
</dbReference>
<dbReference type="InterPro" id="IPR013538">
    <property type="entry name" value="ASHA1/2-like_C"/>
</dbReference>
<accession>A0A838XLK6</accession>
<evidence type="ECO:0000313" key="3">
    <source>
        <dbReference type="EMBL" id="MBA4612199.1"/>
    </source>
</evidence>
<dbReference type="CDD" id="cd08891">
    <property type="entry name" value="SRPBCC_CalC"/>
    <property type="match status" value="1"/>
</dbReference>
<reference evidence="3 4" key="2">
    <citation type="submission" date="2020-08" db="EMBL/GenBank/DDBJ databases">
        <title>Stappia taiwanensis sp. nov., isolated from a coastal thermal spring.</title>
        <authorList>
            <person name="Kampfer P."/>
        </authorList>
    </citation>
    <scope>NUCLEOTIDE SEQUENCE [LARGE SCALE GENOMIC DNA]</scope>
    <source>
        <strain evidence="3 4">DSM 23284</strain>
    </source>
</reference>
<gene>
    <name evidence="3" type="ORF">H1W37_11085</name>
</gene>
<dbReference type="Gene3D" id="3.30.530.20">
    <property type="match status" value="1"/>
</dbReference>
<keyword evidence="4" id="KW-1185">Reference proteome</keyword>
<sequence length="164" mass="18280">MGGVDTPCSFTRHLPLEREAAFELVVDRFADWWPREYTFSGEDLEDIGIEPMAGGACYEQARGGARIVWGTVLSIERPLFLRLAWQIGPGREVVADPAAASRVVIEFRAEGEGTRVELSHGDFLRHGEGGEHYRSVMASEGGWPFCLDKLVEAARARAHVRPRR</sequence>
<dbReference type="Pfam" id="PF08327">
    <property type="entry name" value="AHSA1"/>
    <property type="match status" value="1"/>
</dbReference>
<reference evidence="3 4" key="1">
    <citation type="submission" date="2020-07" db="EMBL/GenBank/DDBJ databases">
        <authorList>
            <person name="Li M."/>
        </authorList>
    </citation>
    <scope>NUCLEOTIDE SEQUENCE [LARGE SCALE GENOMIC DNA]</scope>
    <source>
        <strain evidence="3 4">DSM 23284</strain>
    </source>
</reference>
<evidence type="ECO:0000313" key="4">
    <source>
        <dbReference type="Proteomes" id="UP000559404"/>
    </source>
</evidence>
<comment type="similarity">
    <text evidence="1">Belongs to the AHA1 family.</text>
</comment>
<protein>
    <submittedName>
        <fullName evidence="3">SRPBCC domain-containing protein</fullName>
    </submittedName>
</protein>
<organism evidence="3 4">
    <name type="scientific">Stappia taiwanensis</name>
    <dbReference type="NCBI Taxonomy" id="992267"/>
    <lineage>
        <taxon>Bacteria</taxon>
        <taxon>Pseudomonadati</taxon>
        <taxon>Pseudomonadota</taxon>
        <taxon>Alphaproteobacteria</taxon>
        <taxon>Hyphomicrobiales</taxon>
        <taxon>Stappiaceae</taxon>
        <taxon>Stappia</taxon>
    </lineage>
</organism>
<dbReference type="InterPro" id="IPR023393">
    <property type="entry name" value="START-like_dom_sf"/>
</dbReference>
<comment type="caution">
    <text evidence="3">The sequence shown here is derived from an EMBL/GenBank/DDBJ whole genome shotgun (WGS) entry which is preliminary data.</text>
</comment>
<evidence type="ECO:0000259" key="2">
    <source>
        <dbReference type="Pfam" id="PF08327"/>
    </source>
</evidence>
<dbReference type="Proteomes" id="UP000559404">
    <property type="component" value="Unassembled WGS sequence"/>
</dbReference>
<dbReference type="AlphaFoldDB" id="A0A838XLK6"/>
<proteinExistence type="inferred from homology"/>
<feature type="domain" description="Activator of Hsp90 ATPase homologue 1/2-like C-terminal" evidence="2">
    <location>
        <begin position="46"/>
        <end position="153"/>
    </location>
</feature>
<dbReference type="EMBL" id="JACEON010000009">
    <property type="protein sequence ID" value="MBA4612199.1"/>
    <property type="molecule type" value="Genomic_DNA"/>
</dbReference>